<keyword evidence="11" id="KW-1133">Transmembrane helix</keyword>
<feature type="domain" description="RING-type" evidence="12">
    <location>
        <begin position="107"/>
        <end position="149"/>
    </location>
</feature>
<evidence type="ECO:0000313" key="14">
    <source>
        <dbReference type="Proteomes" id="UP000836841"/>
    </source>
</evidence>
<evidence type="ECO:0000256" key="9">
    <source>
        <dbReference type="PROSITE-ProRule" id="PRU00175"/>
    </source>
</evidence>
<name>A0AAU9T5I6_THLAR</name>
<keyword evidence="8" id="KW-0862">Zinc</keyword>
<evidence type="ECO:0000259" key="12">
    <source>
        <dbReference type="PROSITE" id="PS50089"/>
    </source>
</evidence>
<dbReference type="PANTHER" id="PTHR46913">
    <property type="entry name" value="RING-H2 FINGER PROTEIN ATL16"/>
    <property type="match status" value="1"/>
</dbReference>
<dbReference type="InterPro" id="IPR001841">
    <property type="entry name" value="Znf_RING"/>
</dbReference>
<evidence type="ECO:0000256" key="6">
    <source>
        <dbReference type="ARBA" id="ARBA00022771"/>
    </source>
</evidence>
<dbReference type="EMBL" id="OU466863">
    <property type="protein sequence ID" value="CAH2078114.1"/>
    <property type="molecule type" value="Genomic_DNA"/>
</dbReference>
<evidence type="ECO:0000256" key="1">
    <source>
        <dbReference type="ARBA" id="ARBA00000900"/>
    </source>
</evidence>
<comment type="pathway">
    <text evidence="2">Protein modification; protein ubiquitination.</text>
</comment>
<gene>
    <name evidence="13" type="ORF">TAV2_LOCUS22587</name>
</gene>
<evidence type="ECO:0000256" key="3">
    <source>
        <dbReference type="ARBA" id="ARBA00012483"/>
    </source>
</evidence>
<keyword evidence="4" id="KW-0808">Transferase</keyword>
<keyword evidence="6 9" id="KW-0863">Zinc-finger</keyword>
<evidence type="ECO:0000256" key="11">
    <source>
        <dbReference type="SAM" id="Phobius"/>
    </source>
</evidence>
<feature type="region of interest" description="Disordered" evidence="10">
    <location>
        <begin position="215"/>
        <end position="246"/>
    </location>
</feature>
<dbReference type="SMART" id="SM00184">
    <property type="entry name" value="RING"/>
    <property type="match status" value="1"/>
</dbReference>
<feature type="transmembrane region" description="Helical" evidence="11">
    <location>
        <begin position="23"/>
        <end position="47"/>
    </location>
</feature>
<reference evidence="13 14" key="1">
    <citation type="submission" date="2022-03" db="EMBL/GenBank/DDBJ databases">
        <authorList>
            <person name="Nunn A."/>
            <person name="Chopra R."/>
            <person name="Nunn A."/>
            <person name="Contreras Garrido A."/>
        </authorList>
    </citation>
    <scope>NUCLEOTIDE SEQUENCE [LARGE SCALE GENOMIC DNA]</scope>
</reference>
<dbReference type="Proteomes" id="UP000836841">
    <property type="component" value="Chromosome 7"/>
</dbReference>
<organism evidence="13 14">
    <name type="scientific">Thlaspi arvense</name>
    <name type="common">Field penny-cress</name>
    <dbReference type="NCBI Taxonomy" id="13288"/>
    <lineage>
        <taxon>Eukaryota</taxon>
        <taxon>Viridiplantae</taxon>
        <taxon>Streptophyta</taxon>
        <taxon>Embryophyta</taxon>
        <taxon>Tracheophyta</taxon>
        <taxon>Spermatophyta</taxon>
        <taxon>Magnoliopsida</taxon>
        <taxon>eudicotyledons</taxon>
        <taxon>Gunneridae</taxon>
        <taxon>Pentapetalae</taxon>
        <taxon>rosids</taxon>
        <taxon>malvids</taxon>
        <taxon>Brassicales</taxon>
        <taxon>Brassicaceae</taxon>
        <taxon>Thlaspideae</taxon>
        <taxon>Thlaspi</taxon>
    </lineage>
</organism>
<evidence type="ECO:0000256" key="7">
    <source>
        <dbReference type="ARBA" id="ARBA00022786"/>
    </source>
</evidence>
<dbReference type="EC" id="2.3.2.27" evidence="3"/>
<protein>
    <recommendedName>
        <fullName evidence="3">RING-type E3 ubiquitin transferase</fullName>
        <ecNumber evidence="3">2.3.2.27</ecNumber>
    </recommendedName>
</protein>
<dbReference type="GO" id="GO:0061630">
    <property type="term" value="F:ubiquitin protein ligase activity"/>
    <property type="evidence" value="ECO:0007669"/>
    <property type="project" value="UniProtKB-EC"/>
</dbReference>
<accession>A0AAU9T5I6</accession>
<dbReference type="Pfam" id="PF13639">
    <property type="entry name" value="zf-RING_2"/>
    <property type="match status" value="1"/>
</dbReference>
<dbReference type="PANTHER" id="PTHR46913:SF23">
    <property type="entry name" value="E3 UBIQUITIN-PROTEIN LIGASE RHA4A-RELATED"/>
    <property type="match status" value="1"/>
</dbReference>
<comment type="catalytic activity">
    <reaction evidence="1">
        <text>S-ubiquitinyl-[E2 ubiquitin-conjugating enzyme]-L-cysteine + [acceptor protein]-L-lysine = [E2 ubiquitin-conjugating enzyme]-L-cysteine + N(6)-ubiquitinyl-[acceptor protein]-L-lysine.</text>
        <dbReference type="EC" id="2.3.2.27"/>
    </reaction>
</comment>
<evidence type="ECO:0000256" key="5">
    <source>
        <dbReference type="ARBA" id="ARBA00022723"/>
    </source>
</evidence>
<dbReference type="Gene3D" id="3.30.40.10">
    <property type="entry name" value="Zinc/RING finger domain, C3HC4 (zinc finger)"/>
    <property type="match status" value="1"/>
</dbReference>
<proteinExistence type="predicted"/>
<evidence type="ECO:0000256" key="8">
    <source>
        <dbReference type="ARBA" id="ARBA00022833"/>
    </source>
</evidence>
<feature type="compositionally biased region" description="Basic and acidic residues" evidence="10">
    <location>
        <begin position="224"/>
        <end position="246"/>
    </location>
</feature>
<dbReference type="GO" id="GO:0008270">
    <property type="term" value="F:zinc ion binding"/>
    <property type="evidence" value="ECO:0007669"/>
    <property type="project" value="UniProtKB-KW"/>
</dbReference>
<dbReference type="AlphaFoldDB" id="A0AAU9T5I6"/>
<keyword evidence="11" id="KW-0812">Transmembrane</keyword>
<evidence type="ECO:0000256" key="4">
    <source>
        <dbReference type="ARBA" id="ARBA00022679"/>
    </source>
</evidence>
<sequence length="278" mass="31443">MVMVDPQSPIQPHLYPQAIQLKLYQAFIFSIPILFSIILFLLFYLFYLKRRASSLSSPSPMILPVSSTHQPSSHLPSVCLLEVKVELKEKLHVVFYNEELGTRDSLCCVCLGEFELKEELVEMPSCKHIFHLDCIHLWLYSHTTCPLCRSSVFISSTKASVNDDNDHPDSPQTSPVPSTLFSLSSSTSADVLLLLIDRQAIHHSEARQHQFKDESISPSVKTIKSPDESEEIHDRHNCHGQEHGRRGPEVEDFLLVPLPLFLIIVGFTGDIEPWSGEV</sequence>
<dbReference type="GO" id="GO:0016567">
    <property type="term" value="P:protein ubiquitination"/>
    <property type="evidence" value="ECO:0007669"/>
    <property type="project" value="InterPro"/>
</dbReference>
<evidence type="ECO:0000256" key="2">
    <source>
        <dbReference type="ARBA" id="ARBA00004906"/>
    </source>
</evidence>
<keyword evidence="11" id="KW-0472">Membrane</keyword>
<dbReference type="InterPro" id="IPR044600">
    <property type="entry name" value="ATL1/ATL16-like"/>
</dbReference>
<evidence type="ECO:0000256" key="10">
    <source>
        <dbReference type="SAM" id="MobiDB-lite"/>
    </source>
</evidence>
<dbReference type="CDD" id="cd16461">
    <property type="entry name" value="RING-H2_EL5-like"/>
    <property type="match status" value="1"/>
</dbReference>
<keyword evidence="5" id="KW-0479">Metal-binding</keyword>
<dbReference type="SUPFAM" id="SSF57850">
    <property type="entry name" value="RING/U-box"/>
    <property type="match status" value="1"/>
</dbReference>
<dbReference type="InterPro" id="IPR013083">
    <property type="entry name" value="Znf_RING/FYVE/PHD"/>
</dbReference>
<keyword evidence="7" id="KW-0833">Ubl conjugation pathway</keyword>
<keyword evidence="14" id="KW-1185">Reference proteome</keyword>
<dbReference type="PROSITE" id="PS50089">
    <property type="entry name" value="ZF_RING_2"/>
    <property type="match status" value="1"/>
</dbReference>
<evidence type="ECO:0000313" key="13">
    <source>
        <dbReference type="EMBL" id="CAH2078114.1"/>
    </source>
</evidence>